<evidence type="ECO:0000256" key="2">
    <source>
        <dbReference type="ARBA" id="ARBA00010075"/>
    </source>
</evidence>
<evidence type="ECO:0000256" key="3">
    <source>
        <dbReference type="ARBA" id="ARBA00022578"/>
    </source>
</evidence>
<dbReference type="HOGENOM" id="CLU_049873_1_2_6"/>
<dbReference type="NCBIfam" id="NF033581">
    <property type="entry name" value="transpos_IS5_4"/>
    <property type="match status" value="1"/>
</dbReference>
<dbReference type="OrthoDB" id="9774580at2"/>
<dbReference type="GO" id="GO:0003677">
    <property type="term" value="F:DNA binding"/>
    <property type="evidence" value="ECO:0007669"/>
    <property type="project" value="UniProtKB-KW"/>
</dbReference>
<evidence type="ECO:0000256" key="4">
    <source>
        <dbReference type="ARBA" id="ARBA00023125"/>
    </source>
</evidence>
<dbReference type="PANTHER" id="PTHR35604:SF2">
    <property type="entry name" value="TRANSPOSASE INSH FOR INSERTION SEQUENCE ELEMENT IS5A-RELATED"/>
    <property type="match status" value="1"/>
</dbReference>
<dbReference type="KEGG" id="tgr:Tgr7_2847"/>
<sequence length="317" mass="36505">MSQLTFAEAEYENKKHKTRRELFLERMEGLIPWKRLEKKIIRYYAKAGPQGGRPAYPLPTMLRVHCLQLFYNLSDPGLEDALYEVESMRRFAGLKLDRIPDETTILNFRRLLERHNLAAKLFKEINQTLAEQGLMLKEGTIVDASILSAPSSTKNASGERDPEMHQTKKGNAWHFGMKVHVGVDDTLGLIHSLETTPANEADINVADKLLHGEEKVVWADAGYQGIERREEHQDRRVDWRIAMRPGKRAALPKRSPLHKIEKNKASMRAKVEHVFQRIKQMFGYAKVRYRGLAKNTSRLYLLAGFTNLLRAEPYMLA</sequence>
<evidence type="ECO:0000313" key="12">
    <source>
        <dbReference type="Proteomes" id="UP000002383"/>
    </source>
</evidence>
<evidence type="ECO:0000259" key="7">
    <source>
        <dbReference type="Pfam" id="PF05598"/>
    </source>
</evidence>
<keyword evidence="4" id="KW-0238">DNA-binding</keyword>
<dbReference type="Pfam" id="PF01609">
    <property type="entry name" value="DDE_Tnp_1"/>
    <property type="match status" value="1"/>
</dbReference>
<evidence type="ECO:0000313" key="10">
    <source>
        <dbReference type="EMBL" id="ACL72796.1"/>
    </source>
</evidence>
<comment type="function">
    <text evidence="1">Involved in the transposition of the insertion sequence IS5.</text>
</comment>
<dbReference type="InterPro" id="IPR008490">
    <property type="entry name" value="Transposase_InsH_N"/>
</dbReference>
<protein>
    <submittedName>
        <fullName evidence="11">Transposase IS4 family protein</fullName>
    </submittedName>
    <submittedName>
        <fullName evidence="8">Transposase, IS4 family protein</fullName>
    </submittedName>
</protein>
<proteinExistence type="inferred from homology"/>
<evidence type="ECO:0000259" key="6">
    <source>
        <dbReference type="Pfam" id="PF01609"/>
    </source>
</evidence>
<reference evidence="11 12" key="1">
    <citation type="journal article" date="2011" name="Stand. Genomic Sci.">
        <title>Complete genome sequence of 'Thioalkalivibrio sulfidophilus' HL-EbGr7.</title>
        <authorList>
            <person name="Muyzer G."/>
            <person name="Sorokin D.Y."/>
            <person name="Mavromatis K."/>
            <person name="Lapidus A."/>
            <person name="Clum A."/>
            <person name="Ivanova N."/>
            <person name="Pati A."/>
            <person name="d'Haeseleer P."/>
            <person name="Woyke T."/>
            <person name="Kyrpides N.C."/>
        </authorList>
    </citation>
    <scope>NUCLEOTIDE SEQUENCE [LARGE SCALE GENOMIC DNA]</scope>
    <source>
        <strain evidence="11 12">HL-EbGR7</strain>
    </source>
</reference>
<dbReference type="eggNOG" id="COG3039">
    <property type="taxonomic scope" value="Bacteria"/>
</dbReference>
<keyword evidence="3" id="KW-0815">Transposition</keyword>
<dbReference type="Pfam" id="PF05598">
    <property type="entry name" value="DUF772"/>
    <property type="match status" value="1"/>
</dbReference>
<dbReference type="GO" id="GO:0006313">
    <property type="term" value="P:DNA transposition"/>
    <property type="evidence" value="ECO:0007669"/>
    <property type="project" value="InterPro"/>
</dbReference>
<dbReference type="EMBL" id="CP001339">
    <property type="protein sequence ID" value="ACL73920.1"/>
    <property type="molecule type" value="Genomic_DNA"/>
</dbReference>
<dbReference type="InterPro" id="IPR047959">
    <property type="entry name" value="Transpos_IS5"/>
</dbReference>
<evidence type="ECO:0000256" key="5">
    <source>
        <dbReference type="ARBA" id="ARBA00023172"/>
    </source>
</evidence>
<accession>B8GNM9</accession>
<name>B8GNM9_THISH</name>
<evidence type="ECO:0000313" key="11">
    <source>
        <dbReference type="EMBL" id="ACL73920.1"/>
    </source>
</evidence>
<evidence type="ECO:0000313" key="8">
    <source>
        <dbReference type="EMBL" id="ACL72129.1"/>
    </source>
</evidence>
<keyword evidence="5" id="KW-0233">DNA recombination</keyword>
<feature type="domain" description="Transposase IS4-like" evidence="6">
    <location>
        <begin position="137"/>
        <end position="308"/>
    </location>
</feature>
<feature type="domain" description="Transposase InsH N-terminal" evidence="7">
    <location>
        <begin position="18"/>
        <end position="110"/>
    </location>
</feature>
<organism evidence="11 12">
    <name type="scientific">Thioalkalivibrio sulfidiphilus (strain HL-EbGR7)</name>
    <dbReference type="NCBI Taxonomy" id="396588"/>
    <lineage>
        <taxon>Bacteria</taxon>
        <taxon>Pseudomonadati</taxon>
        <taxon>Pseudomonadota</taxon>
        <taxon>Gammaproteobacteria</taxon>
        <taxon>Chromatiales</taxon>
        <taxon>Ectothiorhodospiraceae</taxon>
        <taxon>Thioalkalivibrio</taxon>
    </lineage>
</organism>
<keyword evidence="12" id="KW-1185">Reference proteome</keyword>
<dbReference type="KEGG" id="tgr:Tgr7_1156"/>
<dbReference type="KEGG" id="tgr:Tgr7_1714"/>
<dbReference type="EMBL" id="CP001339">
    <property type="protein sequence ID" value="ACL72242.1"/>
    <property type="molecule type" value="Genomic_DNA"/>
</dbReference>
<dbReference type="EMBL" id="CP001339">
    <property type="protein sequence ID" value="ACL72796.1"/>
    <property type="molecule type" value="Genomic_DNA"/>
</dbReference>
<evidence type="ECO:0000256" key="1">
    <source>
        <dbReference type="ARBA" id="ARBA00003544"/>
    </source>
</evidence>
<dbReference type="STRING" id="396588.Tgr7_1042"/>
<dbReference type="KEGG" id="tgr:Tgr7_1042"/>
<dbReference type="RefSeq" id="WP_012637613.1">
    <property type="nucleotide sequence ID" value="NC_011901.1"/>
</dbReference>
<dbReference type="AlphaFoldDB" id="B8GNM9"/>
<evidence type="ECO:0000313" key="9">
    <source>
        <dbReference type="EMBL" id="ACL72242.1"/>
    </source>
</evidence>
<dbReference type="Proteomes" id="UP000002383">
    <property type="component" value="Chromosome"/>
</dbReference>
<dbReference type="GO" id="GO:0004803">
    <property type="term" value="F:transposase activity"/>
    <property type="evidence" value="ECO:0007669"/>
    <property type="project" value="InterPro"/>
</dbReference>
<gene>
    <name evidence="8" type="ordered locus">Tgr7_1042</name>
    <name evidence="9" type="ordered locus">Tgr7_1156</name>
    <name evidence="10" type="ordered locus">Tgr7_1714</name>
    <name evidence="11" type="ordered locus">Tgr7_2847</name>
</gene>
<dbReference type="PANTHER" id="PTHR35604">
    <property type="entry name" value="TRANSPOSASE INSH FOR INSERTION SEQUENCE ELEMENT IS5A-RELATED"/>
    <property type="match status" value="1"/>
</dbReference>
<dbReference type="InterPro" id="IPR002559">
    <property type="entry name" value="Transposase_11"/>
</dbReference>
<comment type="similarity">
    <text evidence="2">Belongs to the transposase 11 family.</text>
</comment>
<dbReference type="EMBL" id="CP001339">
    <property type="protein sequence ID" value="ACL72129.1"/>
    <property type="molecule type" value="Genomic_DNA"/>
</dbReference>